<evidence type="ECO:0000313" key="2">
    <source>
        <dbReference type="EMBL" id="SLN75175.1"/>
    </source>
</evidence>
<dbReference type="RefSeq" id="WP_085824584.1">
    <property type="nucleotide sequence ID" value="NZ_FWFP01000015.1"/>
</dbReference>
<dbReference type="OrthoDB" id="7858907at2"/>
<accession>A0A1X7ABH8</accession>
<keyword evidence="1" id="KW-0812">Transmembrane</keyword>
<dbReference type="AlphaFoldDB" id="A0A1X7ABH8"/>
<dbReference type="Pfam" id="PF03729">
    <property type="entry name" value="DUF308"/>
    <property type="match status" value="3"/>
</dbReference>
<feature type="transmembrane region" description="Helical" evidence="1">
    <location>
        <begin position="165"/>
        <end position="184"/>
    </location>
</feature>
<proteinExistence type="predicted"/>
<dbReference type="GO" id="GO:0005886">
    <property type="term" value="C:plasma membrane"/>
    <property type="evidence" value="ECO:0007669"/>
    <property type="project" value="TreeGrafter"/>
</dbReference>
<reference evidence="3" key="1">
    <citation type="submission" date="2017-03" db="EMBL/GenBank/DDBJ databases">
        <authorList>
            <person name="Rodrigo-Torres L."/>
            <person name="Arahal R.D."/>
            <person name="Lucena T."/>
        </authorList>
    </citation>
    <scope>NUCLEOTIDE SEQUENCE [LARGE SCALE GENOMIC DNA]</scope>
    <source>
        <strain evidence="3">CECT 8411</strain>
    </source>
</reference>
<evidence type="ECO:0000313" key="3">
    <source>
        <dbReference type="Proteomes" id="UP000193778"/>
    </source>
</evidence>
<keyword evidence="1" id="KW-1133">Transmembrane helix</keyword>
<evidence type="ECO:0000256" key="1">
    <source>
        <dbReference type="SAM" id="Phobius"/>
    </source>
</evidence>
<keyword evidence="3" id="KW-1185">Reference proteome</keyword>
<protein>
    <recommendedName>
        <fullName evidence="4">Acid-resistance membrane protein</fullName>
    </recommendedName>
</protein>
<keyword evidence="1" id="KW-0472">Membrane</keyword>
<dbReference type="EMBL" id="FWFP01000015">
    <property type="protein sequence ID" value="SLN75175.1"/>
    <property type="molecule type" value="Genomic_DNA"/>
</dbReference>
<dbReference type="PANTHER" id="PTHR34989">
    <property type="entry name" value="PROTEIN HDED"/>
    <property type="match status" value="1"/>
</dbReference>
<feature type="transmembrane region" description="Helical" evidence="1">
    <location>
        <begin position="140"/>
        <end position="159"/>
    </location>
</feature>
<sequence>MTDPQPPHEEILDDAVLRDRDALGDQLTNLWWTFLLRGILAGLLGIAALFWPTSSISLLLRLVGLLLILDGGLTLLGFGRRGLIGGVGIGALLIGLVLLVWPEGVAKLTFFLLGAWALIVGIGSIMAWRQMPDRSPDAPTVRNSGILALIIGLALIFWPGTGMVALGWAIAFSALAFAVVMFWLTARFKRAHDRVAMKVVNR</sequence>
<feature type="transmembrane region" description="Helical" evidence="1">
    <location>
        <begin position="30"/>
        <end position="52"/>
    </location>
</feature>
<feature type="transmembrane region" description="Helical" evidence="1">
    <location>
        <begin position="58"/>
        <end position="76"/>
    </location>
</feature>
<feature type="transmembrane region" description="Helical" evidence="1">
    <location>
        <begin position="83"/>
        <end position="102"/>
    </location>
</feature>
<name>A0A1X7ABH8_9RHOB</name>
<organism evidence="2 3">
    <name type="scientific">Ruegeria meonggei</name>
    <dbReference type="NCBI Taxonomy" id="1446476"/>
    <lineage>
        <taxon>Bacteria</taxon>
        <taxon>Pseudomonadati</taxon>
        <taxon>Pseudomonadota</taxon>
        <taxon>Alphaproteobacteria</taxon>
        <taxon>Rhodobacterales</taxon>
        <taxon>Roseobacteraceae</taxon>
        <taxon>Ruegeria</taxon>
    </lineage>
</organism>
<dbReference type="InterPro" id="IPR005325">
    <property type="entry name" value="DUF308_memb"/>
</dbReference>
<feature type="transmembrane region" description="Helical" evidence="1">
    <location>
        <begin position="108"/>
        <end position="128"/>
    </location>
</feature>
<dbReference type="InterPro" id="IPR052712">
    <property type="entry name" value="Acid_resist_chaperone_HdeD"/>
</dbReference>
<evidence type="ECO:0008006" key="4">
    <source>
        <dbReference type="Google" id="ProtNLM"/>
    </source>
</evidence>
<dbReference type="PANTHER" id="PTHR34989:SF1">
    <property type="entry name" value="PROTEIN HDED"/>
    <property type="match status" value="1"/>
</dbReference>
<gene>
    <name evidence="2" type="ORF">RUM8411_04138</name>
</gene>
<dbReference type="Proteomes" id="UP000193778">
    <property type="component" value="Unassembled WGS sequence"/>
</dbReference>